<dbReference type="Gene3D" id="3.40.50.720">
    <property type="entry name" value="NAD(P)-binding Rossmann-like Domain"/>
    <property type="match status" value="1"/>
</dbReference>
<reference evidence="4 5" key="1">
    <citation type="submission" date="2015-04" db="EMBL/GenBank/DDBJ databases">
        <title>Genome sequence of Ceratocystis platani, a major pathogen of plane trees.</title>
        <authorList>
            <person name="Belbahri L."/>
        </authorList>
    </citation>
    <scope>NUCLEOTIDE SEQUENCE [LARGE SCALE GENOMIC DNA]</scope>
    <source>
        <strain evidence="4 5">CFO</strain>
    </source>
</reference>
<dbReference type="InterPro" id="IPR002347">
    <property type="entry name" value="SDR_fam"/>
</dbReference>
<sequence>MPAAGVFRAGSTGLITGAASGIGLALAKFCAAQGMSLVLADKNIAPLSSFAAEYPASTIHTVTCDVSLPASWAELRESTKTVLGSDRGIELLALNAATCGSRENPWAASEAFQHTFNTNVFGVVHGIETFLPLVRKAASAGHRPTAIVITGSKQGITNPPGNPAYNASKAAVKSIAEQLSFDLQNEPTGVHLLVPGWTFTGMTGASVSAEKPPGAWLPEQVIEYLDREMAEGKFYIICPDNEVDKITDKKRITWAMGDIVNDRQPLSRWREDTKAEAAKSIEKMTI</sequence>
<dbReference type="CDD" id="cd05233">
    <property type="entry name" value="SDR_c"/>
    <property type="match status" value="1"/>
</dbReference>
<evidence type="ECO:0000256" key="2">
    <source>
        <dbReference type="ARBA" id="ARBA00022857"/>
    </source>
</evidence>
<comment type="similarity">
    <text evidence="1">Belongs to the short-chain dehydrogenases/reductases (SDR) family.</text>
</comment>
<dbReference type="PANTHER" id="PTHR43008">
    <property type="entry name" value="BENZIL REDUCTASE"/>
    <property type="match status" value="1"/>
</dbReference>
<protein>
    <submittedName>
        <fullName evidence="4">Putative oxidoreductase</fullName>
        <ecNumber evidence="4">1.-.-.-</ecNumber>
    </submittedName>
</protein>
<gene>
    <name evidence="4" type="ORF">CFO_g3275</name>
</gene>
<evidence type="ECO:0000256" key="3">
    <source>
        <dbReference type="ARBA" id="ARBA00023002"/>
    </source>
</evidence>
<dbReference type="AlphaFoldDB" id="A0A0F8B0D6"/>
<keyword evidence="3 4" id="KW-0560">Oxidoreductase</keyword>
<dbReference type="PRINTS" id="PR00081">
    <property type="entry name" value="GDHRDH"/>
</dbReference>
<proteinExistence type="inferred from homology"/>
<keyword evidence="2" id="KW-0521">NADP</keyword>
<dbReference type="GO" id="GO:0016616">
    <property type="term" value="F:oxidoreductase activity, acting on the CH-OH group of donors, NAD or NADP as acceptor"/>
    <property type="evidence" value="ECO:0007669"/>
    <property type="project" value="UniProtKB-ARBA"/>
</dbReference>
<name>A0A0F8B0D6_CERFI</name>
<dbReference type="EMBL" id="LBBL01000165">
    <property type="protein sequence ID" value="KKF94381.1"/>
    <property type="molecule type" value="Genomic_DNA"/>
</dbReference>
<accession>A0A0F8B0D6</accession>
<evidence type="ECO:0000256" key="1">
    <source>
        <dbReference type="ARBA" id="ARBA00006484"/>
    </source>
</evidence>
<dbReference type="SUPFAM" id="SSF51735">
    <property type="entry name" value="NAD(P)-binding Rossmann-fold domains"/>
    <property type="match status" value="1"/>
</dbReference>
<evidence type="ECO:0000313" key="4">
    <source>
        <dbReference type="EMBL" id="KKF94381.1"/>
    </source>
</evidence>
<dbReference type="Proteomes" id="UP000034841">
    <property type="component" value="Unassembled WGS sequence"/>
</dbReference>
<dbReference type="InterPro" id="IPR020904">
    <property type="entry name" value="Sc_DH/Rdtase_CS"/>
</dbReference>
<comment type="caution">
    <text evidence="4">The sequence shown here is derived from an EMBL/GenBank/DDBJ whole genome shotgun (WGS) entry which is preliminary data.</text>
</comment>
<keyword evidence="5" id="KW-1185">Reference proteome</keyword>
<dbReference type="OrthoDB" id="5307821at2759"/>
<organism evidence="4 5">
    <name type="scientific">Ceratocystis fimbriata f. sp. platani</name>
    <dbReference type="NCBI Taxonomy" id="88771"/>
    <lineage>
        <taxon>Eukaryota</taxon>
        <taxon>Fungi</taxon>
        <taxon>Dikarya</taxon>
        <taxon>Ascomycota</taxon>
        <taxon>Pezizomycotina</taxon>
        <taxon>Sordariomycetes</taxon>
        <taxon>Hypocreomycetidae</taxon>
        <taxon>Microascales</taxon>
        <taxon>Ceratocystidaceae</taxon>
        <taxon>Ceratocystis</taxon>
    </lineage>
</organism>
<dbReference type="EC" id="1.-.-.-" evidence="4"/>
<dbReference type="GO" id="GO:0050664">
    <property type="term" value="F:oxidoreductase activity, acting on NAD(P)H, oxygen as acceptor"/>
    <property type="evidence" value="ECO:0007669"/>
    <property type="project" value="TreeGrafter"/>
</dbReference>
<dbReference type="PANTHER" id="PTHR43008:SF7">
    <property type="entry name" value="SHORT CHAIN DEHYDROGENASE_REDUCTASE (AFU_ORTHOLOGUE AFUA_2G00830)"/>
    <property type="match status" value="1"/>
</dbReference>
<dbReference type="InterPro" id="IPR036291">
    <property type="entry name" value="NAD(P)-bd_dom_sf"/>
</dbReference>
<dbReference type="PROSITE" id="PS00061">
    <property type="entry name" value="ADH_SHORT"/>
    <property type="match status" value="1"/>
</dbReference>
<dbReference type="Pfam" id="PF00106">
    <property type="entry name" value="adh_short"/>
    <property type="match status" value="1"/>
</dbReference>
<evidence type="ECO:0000313" key="5">
    <source>
        <dbReference type="Proteomes" id="UP000034841"/>
    </source>
</evidence>